<organism evidence="3 4">
    <name type="scientific">Paenibacillus lycopersici</name>
    <dbReference type="NCBI Taxonomy" id="2704462"/>
    <lineage>
        <taxon>Bacteria</taxon>
        <taxon>Bacillati</taxon>
        <taxon>Bacillota</taxon>
        <taxon>Bacilli</taxon>
        <taxon>Bacillales</taxon>
        <taxon>Paenibacillaceae</taxon>
        <taxon>Paenibacillus</taxon>
    </lineage>
</organism>
<feature type="region of interest" description="Disordered" evidence="1">
    <location>
        <begin position="291"/>
        <end position="321"/>
    </location>
</feature>
<evidence type="ECO:0000313" key="3">
    <source>
        <dbReference type="EMBL" id="QHT60760.1"/>
    </source>
</evidence>
<feature type="transmembrane region" description="Helical" evidence="2">
    <location>
        <begin position="105"/>
        <end position="126"/>
    </location>
</feature>
<dbReference type="Gene3D" id="1.10.260.40">
    <property type="entry name" value="lambda repressor-like DNA-binding domains"/>
    <property type="match status" value="1"/>
</dbReference>
<dbReference type="RefSeq" id="WP_162357200.1">
    <property type="nucleotide sequence ID" value="NZ_CP048209.1"/>
</dbReference>
<keyword evidence="2" id="KW-0472">Membrane</keyword>
<dbReference type="AlphaFoldDB" id="A0A6C0G2H8"/>
<name>A0A6C0G2H8_9BACL</name>
<dbReference type="PANTHER" id="PTHR34475">
    <property type="match status" value="1"/>
</dbReference>
<dbReference type="Pfam" id="PF13413">
    <property type="entry name" value="HTH_25"/>
    <property type="match status" value="1"/>
</dbReference>
<sequence length="321" mass="34936">MSDLGALLKKAREQRNLSLDDIQDLTKIRKRYLEAIEEGDYSVLPGSFYVRAFVKNYAESVGLDAEEVLRLYNREIPSSVPEQVIEPVQRPRRARTQSADRLSRWGFRVLMWSFLLLIVVLVYVFAIKQPNKDNVDSADQTKMTDQTQPPASSPDKDTVKNGEGNAAANGTGAGTDTTQTPEDQTPPEDQTTPPAPTTTLTLDRTSGTTDYYNVSPAGKHTIEMKANGTTWVGIYLKSRTGKMVLSQTIDLQKVPSVTYEADGPVYINVAHAKSVEITVDGVAIDDGNKSGSHHVQLTPVEGTAGTTDTAGTTNTGTTTTP</sequence>
<dbReference type="InterPro" id="IPR010982">
    <property type="entry name" value="Lambda_DNA-bd_dom_sf"/>
</dbReference>
<dbReference type="SUPFAM" id="SSF47413">
    <property type="entry name" value="lambda repressor-like DNA-binding domains"/>
    <property type="match status" value="1"/>
</dbReference>
<dbReference type="Proteomes" id="UP000476064">
    <property type="component" value="Chromosome"/>
</dbReference>
<proteinExistence type="predicted"/>
<feature type="compositionally biased region" description="Low complexity" evidence="1">
    <location>
        <begin position="161"/>
        <end position="209"/>
    </location>
</feature>
<feature type="compositionally biased region" description="Polar residues" evidence="1">
    <location>
        <begin position="137"/>
        <end position="150"/>
    </location>
</feature>
<dbReference type="InterPro" id="IPR001387">
    <property type="entry name" value="Cro/C1-type_HTH"/>
</dbReference>
<evidence type="ECO:0000313" key="4">
    <source>
        <dbReference type="Proteomes" id="UP000476064"/>
    </source>
</evidence>
<dbReference type="CDD" id="cd00093">
    <property type="entry name" value="HTH_XRE"/>
    <property type="match status" value="1"/>
</dbReference>
<keyword evidence="4" id="KW-1185">Reference proteome</keyword>
<dbReference type="EMBL" id="CP048209">
    <property type="protein sequence ID" value="QHT60760.1"/>
    <property type="molecule type" value="Genomic_DNA"/>
</dbReference>
<gene>
    <name evidence="3" type="ORF">GXP70_12930</name>
</gene>
<keyword evidence="2" id="KW-0812">Transmembrane</keyword>
<dbReference type="InterPro" id="IPR050400">
    <property type="entry name" value="Bact_Cytoskel_RodZ"/>
</dbReference>
<reference evidence="3 4" key="1">
    <citation type="submission" date="2020-01" db="EMBL/GenBank/DDBJ databases">
        <title>Paenibacillus sp. nov., isolated from tomato rhizosphere.</title>
        <authorList>
            <person name="Weon H.-Y."/>
            <person name="Lee S.A."/>
        </authorList>
    </citation>
    <scope>NUCLEOTIDE SEQUENCE [LARGE SCALE GENOMIC DNA]</scope>
    <source>
        <strain evidence="3 4">12200R-189</strain>
    </source>
</reference>
<keyword evidence="2" id="KW-1133">Transmembrane helix</keyword>
<feature type="region of interest" description="Disordered" evidence="1">
    <location>
        <begin position="133"/>
        <end position="209"/>
    </location>
</feature>
<evidence type="ECO:0000256" key="2">
    <source>
        <dbReference type="SAM" id="Phobius"/>
    </source>
</evidence>
<dbReference type="PANTHER" id="PTHR34475:SF1">
    <property type="entry name" value="CYTOSKELETON PROTEIN RODZ"/>
    <property type="match status" value="1"/>
</dbReference>
<accession>A0A6C0G2H8</accession>
<protein>
    <submittedName>
        <fullName evidence="3">Helix-turn-helix domain-containing protein</fullName>
    </submittedName>
</protein>
<dbReference type="KEGG" id="plyc:GXP70_12930"/>
<feature type="compositionally biased region" description="Low complexity" evidence="1">
    <location>
        <begin position="302"/>
        <end position="321"/>
    </location>
</feature>
<dbReference type="GO" id="GO:0003677">
    <property type="term" value="F:DNA binding"/>
    <property type="evidence" value="ECO:0007669"/>
    <property type="project" value="InterPro"/>
</dbReference>
<evidence type="ECO:0000256" key="1">
    <source>
        <dbReference type="SAM" id="MobiDB-lite"/>
    </source>
</evidence>